<proteinExistence type="predicted"/>
<keyword evidence="2" id="KW-1185">Reference proteome</keyword>
<comment type="caution">
    <text evidence="1">The sequence shown here is derived from an EMBL/GenBank/DDBJ whole genome shotgun (WGS) entry which is preliminary data.</text>
</comment>
<name>A0ABS0CBH6_9NOCA</name>
<reference evidence="1 2" key="1">
    <citation type="submission" date="2020-10" db="EMBL/GenBank/DDBJ databases">
        <title>Identification of Nocardia species via Next-generation sequencing and recognition of intraspecies genetic diversity.</title>
        <authorList>
            <person name="Li P."/>
            <person name="Li P."/>
            <person name="Lu B."/>
        </authorList>
    </citation>
    <scope>NUCLEOTIDE SEQUENCE [LARGE SCALE GENOMIC DNA]</scope>
    <source>
        <strain evidence="1 2">N-11</strain>
    </source>
</reference>
<dbReference type="EMBL" id="JADLRE010000017">
    <property type="protein sequence ID" value="MBF6227716.1"/>
    <property type="molecule type" value="Genomic_DNA"/>
</dbReference>
<protein>
    <submittedName>
        <fullName evidence="1">Uncharacterized protein</fullName>
    </submittedName>
</protein>
<dbReference type="Proteomes" id="UP000807309">
    <property type="component" value="Unassembled WGS sequence"/>
</dbReference>
<organism evidence="1 2">
    <name type="scientific">Nocardia abscessus</name>
    <dbReference type="NCBI Taxonomy" id="120957"/>
    <lineage>
        <taxon>Bacteria</taxon>
        <taxon>Bacillati</taxon>
        <taxon>Actinomycetota</taxon>
        <taxon>Actinomycetes</taxon>
        <taxon>Mycobacteriales</taxon>
        <taxon>Nocardiaceae</taxon>
        <taxon>Nocardia</taxon>
    </lineage>
</organism>
<dbReference type="RefSeq" id="WP_195034687.1">
    <property type="nucleotide sequence ID" value="NZ_JADLRE010000017.1"/>
</dbReference>
<accession>A0ABS0CBH6</accession>
<gene>
    <name evidence="1" type="ORF">IU470_21725</name>
</gene>
<sequence length="112" mass="11790">MDNIMNFSANGVAVYAPMAASRGILALQGIGLSEIGAFGTSCTQVNSAAMHAFFRTEIQGKPGAGWHPAAAEAAVGVFADEVGFEPADPRAARLRTAHPATVIRTRHRCRPR</sequence>
<evidence type="ECO:0000313" key="1">
    <source>
        <dbReference type="EMBL" id="MBF6227716.1"/>
    </source>
</evidence>
<evidence type="ECO:0000313" key="2">
    <source>
        <dbReference type="Proteomes" id="UP000807309"/>
    </source>
</evidence>